<dbReference type="GO" id="GO:0035529">
    <property type="term" value="F:NADH pyrophosphatase activity"/>
    <property type="evidence" value="ECO:0007669"/>
    <property type="project" value="TreeGrafter"/>
</dbReference>
<comment type="cofactor">
    <cofactor evidence="2">
        <name>Zn(2+)</name>
        <dbReference type="ChEBI" id="CHEBI:29105"/>
    </cofactor>
</comment>
<accession>A0A1T5J2F4</accession>
<feature type="domain" description="Nudix hydrolase" evidence="11">
    <location>
        <begin position="167"/>
        <end position="299"/>
    </location>
</feature>
<evidence type="ECO:0000256" key="1">
    <source>
        <dbReference type="ARBA" id="ARBA00001946"/>
    </source>
</evidence>
<dbReference type="Pfam" id="PF00293">
    <property type="entry name" value="NUDIX"/>
    <property type="match status" value="1"/>
</dbReference>
<dbReference type="InterPro" id="IPR020084">
    <property type="entry name" value="NUDIX_hydrolase_CS"/>
</dbReference>
<sequence length="322" mass="35083">MSSLLRSLTDLPLSRTGINRNYAARLPENALADMAAEPETRVVVIRSRRALASGASLRLVAGTDIDTDQLLGYLGHTLQDAADAPAGTTVLLAVEPDDAPEREGAEWLDLRASGDALSARDADLLTESMALVNWHAGYAFCPKCGADTRNDHSGWARRCDNGHELFPRTDPAVIVLVLDDADRLLLGSNALWENNRYSLLAGFVEAGESFEQAVIREVEEESGITVTDPRYLGSQPWPFPRSLMVGFEARVASGTDPAALRPDGEEILDLRWFTRDQLRDQNSGLLLPGRTSIARALIESWLAADGGSTLDDRTEDLYPVAR</sequence>
<dbReference type="InterPro" id="IPR050241">
    <property type="entry name" value="NAD-cap_RNA_hydrolase_NudC"/>
</dbReference>
<evidence type="ECO:0000259" key="11">
    <source>
        <dbReference type="PROSITE" id="PS51462"/>
    </source>
</evidence>
<evidence type="ECO:0000256" key="10">
    <source>
        <dbReference type="RuleBase" id="RU003476"/>
    </source>
</evidence>
<keyword evidence="8" id="KW-0520">NAD</keyword>
<organism evidence="12 13">
    <name type="scientific">Okibacterium fritillariae</name>
    <dbReference type="NCBI Taxonomy" id="123320"/>
    <lineage>
        <taxon>Bacteria</taxon>
        <taxon>Bacillati</taxon>
        <taxon>Actinomycetota</taxon>
        <taxon>Actinomycetes</taxon>
        <taxon>Micrococcales</taxon>
        <taxon>Microbacteriaceae</taxon>
        <taxon>Okibacterium</taxon>
    </lineage>
</organism>
<dbReference type="InterPro" id="IPR015797">
    <property type="entry name" value="NUDIX_hydrolase-like_dom_sf"/>
</dbReference>
<dbReference type="GO" id="GO:0006742">
    <property type="term" value="P:NADP+ catabolic process"/>
    <property type="evidence" value="ECO:0007669"/>
    <property type="project" value="TreeGrafter"/>
</dbReference>
<evidence type="ECO:0000313" key="13">
    <source>
        <dbReference type="Proteomes" id="UP000190857"/>
    </source>
</evidence>
<dbReference type="OrthoDB" id="9791656at2"/>
<name>A0A1T5J2F4_9MICO</name>
<keyword evidence="7" id="KW-0460">Magnesium</keyword>
<evidence type="ECO:0000256" key="5">
    <source>
        <dbReference type="ARBA" id="ARBA00022723"/>
    </source>
</evidence>
<dbReference type="PROSITE" id="PS00893">
    <property type="entry name" value="NUDIX_BOX"/>
    <property type="match status" value="1"/>
</dbReference>
<dbReference type="Pfam" id="PF09296">
    <property type="entry name" value="NUDIX-like"/>
    <property type="match status" value="1"/>
</dbReference>
<evidence type="ECO:0000256" key="4">
    <source>
        <dbReference type="ARBA" id="ARBA00012381"/>
    </source>
</evidence>
<dbReference type="GO" id="GO:0005829">
    <property type="term" value="C:cytosol"/>
    <property type="evidence" value="ECO:0007669"/>
    <property type="project" value="TreeGrafter"/>
</dbReference>
<dbReference type="EC" id="3.6.1.22" evidence="4"/>
<evidence type="ECO:0000256" key="8">
    <source>
        <dbReference type="ARBA" id="ARBA00023027"/>
    </source>
</evidence>
<comment type="similarity">
    <text evidence="3">Belongs to the Nudix hydrolase family. NudC subfamily.</text>
</comment>
<dbReference type="PANTHER" id="PTHR42904:SF6">
    <property type="entry name" value="NAD-CAPPED RNA HYDROLASE NUDT12"/>
    <property type="match status" value="1"/>
</dbReference>
<evidence type="ECO:0000313" key="12">
    <source>
        <dbReference type="EMBL" id="SKC45501.1"/>
    </source>
</evidence>
<proteinExistence type="inferred from homology"/>
<comment type="catalytic activity">
    <reaction evidence="9">
        <text>a 5'-end NAD(+)-phospho-ribonucleoside in mRNA + H2O = a 5'-end phospho-adenosine-phospho-ribonucleoside in mRNA + beta-nicotinamide D-ribonucleotide + 2 H(+)</text>
        <dbReference type="Rhea" id="RHEA:60876"/>
        <dbReference type="Rhea" id="RHEA-COMP:15698"/>
        <dbReference type="Rhea" id="RHEA-COMP:15719"/>
        <dbReference type="ChEBI" id="CHEBI:14649"/>
        <dbReference type="ChEBI" id="CHEBI:15377"/>
        <dbReference type="ChEBI" id="CHEBI:15378"/>
        <dbReference type="ChEBI" id="CHEBI:144029"/>
        <dbReference type="ChEBI" id="CHEBI:144051"/>
    </reaction>
    <physiologicalReaction direction="left-to-right" evidence="9">
        <dbReference type="Rhea" id="RHEA:60877"/>
    </physiologicalReaction>
</comment>
<keyword evidence="5" id="KW-0479">Metal-binding</keyword>
<dbReference type="PROSITE" id="PS51462">
    <property type="entry name" value="NUDIX"/>
    <property type="match status" value="1"/>
</dbReference>
<dbReference type="AlphaFoldDB" id="A0A1T5J2F4"/>
<protein>
    <recommendedName>
        <fullName evidence="4">NAD(+) diphosphatase</fullName>
        <ecNumber evidence="4">3.6.1.22</ecNumber>
    </recommendedName>
</protein>
<evidence type="ECO:0000256" key="6">
    <source>
        <dbReference type="ARBA" id="ARBA00022801"/>
    </source>
</evidence>
<dbReference type="InterPro" id="IPR015375">
    <property type="entry name" value="NADH_PPase-like_N"/>
</dbReference>
<dbReference type="Proteomes" id="UP000190857">
    <property type="component" value="Unassembled WGS sequence"/>
</dbReference>
<dbReference type="InterPro" id="IPR049734">
    <property type="entry name" value="NudC-like_C"/>
</dbReference>
<evidence type="ECO:0000256" key="9">
    <source>
        <dbReference type="ARBA" id="ARBA00023679"/>
    </source>
</evidence>
<evidence type="ECO:0000256" key="3">
    <source>
        <dbReference type="ARBA" id="ARBA00009595"/>
    </source>
</evidence>
<evidence type="ECO:0000256" key="7">
    <source>
        <dbReference type="ARBA" id="ARBA00022842"/>
    </source>
</evidence>
<dbReference type="PANTHER" id="PTHR42904">
    <property type="entry name" value="NUDIX HYDROLASE, NUDC SUBFAMILY"/>
    <property type="match status" value="1"/>
</dbReference>
<gene>
    <name evidence="12" type="ORF">SAMN06309945_1141</name>
</gene>
<dbReference type="InterPro" id="IPR015376">
    <property type="entry name" value="Znr_NADH_PPase"/>
</dbReference>
<comment type="cofactor">
    <cofactor evidence="1">
        <name>Mg(2+)</name>
        <dbReference type="ChEBI" id="CHEBI:18420"/>
    </cofactor>
</comment>
<dbReference type="InterPro" id="IPR000086">
    <property type="entry name" value="NUDIX_hydrolase_dom"/>
</dbReference>
<dbReference type="PRINTS" id="PR00502">
    <property type="entry name" value="NUDIXFAMILY"/>
</dbReference>
<dbReference type="Gene3D" id="3.90.79.20">
    <property type="match status" value="1"/>
</dbReference>
<dbReference type="SUPFAM" id="SSF55811">
    <property type="entry name" value="Nudix"/>
    <property type="match status" value="1"/>
</dbReference>
<evidence type="ECO:0000256" key="2">
    <source>
        <dbReference type="ARBA" id="ARBA00001947"/>
    </source>
</evidence>
<dbReference type="NCBIfam" id="NF001299">
    <property type="entry name" value="PRK00241.1"/>
    <property type="match status" value="1"/>
</dbReference>
<dbReference type="EMBL" id="FUZP01000001">
    <property type="protein sequence ID" value="SKC45501.1"/>
    <property type="molecule type" value="Genomic_DNA"/>
</dbReference>
<keyword evidence="6 10" id="KW-0378">Hydrolase</keyword>
<dbReference type="RefSeq" id="WP_079727238.1">
    <property type="nucleotide sequence ID" value="NZ_FUZP01000001.1"/>
</dbReference>
<dbReference type="STRING" id="123320.SAMN06309945_1141"/>
<dbReference type="GO" id="GO:0019677">
    <property type="term" value="P:NAD+ catabolic process"/>
    <property type="evidence" value="ECO:0007669"/>
    <property type="project" value="TreeGrafter"/>
</dbReference>
<dbReference type="GO" id="GO:0046872">
    <property type="term" value="F:metal ion binding"/>
    <property type="evidence" value="ECO:0007669"/>
    <property type="project" value="UniProtKB-KW"/>
</dbReference>
<dbReference type="Gene3D" id="3.90.79.10">
    <property type="entry name" value="Nucleoside Triphosphate Pyrophosphohydrolase"/>
    <property type="match status" value="1"/>
</dbReference>
<dbReference type="InterPro" id="IPR020476">
    <property type="entry name" value="Nudix_hydrolase"/>
</dbReference>
<reference evidence="12 13" key="1">
    <citation type="submission" date="2017-02" db="EMBL/GenBank/DDBJ databases">
        <authorList>
            <person name="Peterson S.W."/>
        </authorList>
    </citation>
    <scope>NUCLEOTIDE SEQUENCE [LARGE SCALE GENOMIC DNA]</scope>
    <source>
        <strain evidence="12 13">VKM Ac-2059</strain>
    </source>
</reference>
<dbReference type="Pfam" id="PF09297">
    <property type="entry name" value="Zn_ribbon_NUD"/>
    <property type="match status" value="1"/>
</dbReference>
<dbReference type="CDD" id="cd03429">
    <property type="entry name" value="NUDIX_NADH_pyrophosphatase_Nudt13"/>
    <property type="match status" value="1"/>
</dbReference>
<keyword evidence="13" id="KW-1185">Reference proteome</keyword>